<protein>
    <submittedName>
        <fullName evidence="2">Uncharacterized protein</fullName>
    </submittedName>
</protein>
<evidence type="ECO:0000313" key="2">
    <source>
        <dbReference type="EMBL" id="KAA6364626.1"/>
    </source>
</evidence>
<name>A0A5J4U1M8_9EUKA</name>
<comment type="caution">
    <text evidence="2">The sequence shown here is derived from an EMBL/GenBank/DDBJ whole genome shotgun (WGS) entry which is preliminary data.</text>
</comment>
<evidence type="ECO:0000256" key="1">
    <source>
        <dbReference type="SAM" id="MobiDB-lite"/>
    </source>
</evidence>
<gene>
    <name evidence="2" type="ORF">EZS28_039847</name>
</gene>
<accession>A0A5J4U1M8</accession>
<feature type="region of interest" description="Disordered" evidence="1">
    <location>
        <begin position="26"/>
        <end position="53"/>
    </location>
</feature>
<evidence type="ECO:0000313" key="3">
    <source>
        <dbReference type="Proteomes" id="UP000324800"/>
    </source>
</evidence>
<sequence length="134" mass="15463">MKTIMEPQIEPSLEAPIMPSLESQIEPSMEPSMEPPADPIIHDAPTRMPSTPRKDRLWKYYTEEKAKDMGRLQRKLFKQHYSENQKVFKSGISELQLSVQKLLIKVVLSKEDLIRIIVIIEGKMEMIGESIQTV</sequence>
<dbReference type="Proteomes" id="UP000324800">
    <property type="component" value="Unassembled WGS sequence"/>
</dbReference>
<proteinExistence type="predicted"/>
<reference evidence="2 3" key="1">
    <citation type="submission" date="2019-03" db="EMBL/GenBank/DDBJ databases">
        <title>Single cell metagenomics reveals metabolic interactions within the superorganism composed of flagellate Streblomastix strix and complex community of Bacteroidetes bacteria on its surface.</title>
        <authorList>
            <person name="Treitli S.C."/>
            <person name="Kolisko M."/>
            <person name="Husnik F."/>
            <person name="Keeling P."/>
            <person name="Hampl V."/>
        </authorList>
    </citation>
    <scope>NUCLEOTIDE SEQUENCE [LARGE SCALE GENOMIC DNA]</scope>
    <source>
        <strain evidence="2">ST1C</strain>
    </source>
</reference>
<organism evidence="2 3">
    <name type="scientific">Streblomastix strix</name>
    <dbReference type="NCBI Taxonomy" id="222440"/>
    <lineage>
        <taxon>Eukaryota</taxon>
        <taxon>Metamonada</taxon>
        <taxon>Preaxostyla</taxon>
        <taxon>Oxymonadida</taxon>
        <taxon>Streblomastigidae</taxon>
        <taxon>Streblomastix</taxon>
    </lineage>
</organism>
<dbReference type="EMBL" id="SNRW01021424">
    <property type="protein sequence ID" value="KAA6364626.1"/>
    <property type="molecule type" value="Genomic_DNA"/>
</dbReference>
<dbReference type="AlphaFoldDB" id="A0A5J4U1M8"/>